<keyword evidence="4" id="KW-1185">Reference proteome</keyword>
<protein>
    <submittedName>
        <fullName evidence="3">Uncharacterized protein</fullName>
    </submittedName>
</protein>
<feature type="signal peptide" evidence="2">
    <location>
        <begin position="1"/>
        <end position="23"/>
    </location>
</feature>
<feature type="region of interest" description="Disordered" evidence="1">
    <location>
        <begin position="307"/>
        <end position="328"/>
    </location>
</feature>
<feature type="chain" id="PRO_5031315916" evidence="2">
    <location>
        <begin position="24"/>
        <end position="532"/>
    </location>
</feature>
<reference evidence="3 4" key="1">
    <citation type="submission" date="2020-08" db="EMBL/GenBank/DDBJ databases">
        <title>Sequencing the genomes of 1000 actinobacteria strains.</title>
        <authorList>
            <person name="Klenk H.-P."/>
        </authorList>
    </citation>
    <scope>NUCLEOTIDE SEQUENCE [LARGE SCALE GENOMIC DNA]</scope>
    <source>
        <strain evidence="3 4">DSM 44230</strain>
    </source>
</reference>
<evidence type="ECO:0000256" key="2">
    <source>
        <dbReference type="SAM" id="SignalP"/>
    </source>
</evidence>
<sequence>MKTLVVLTAALATALTGGGFAVAGPAPQAAPLSAAQSAAAELPELQAASANVEVVDRLPDTKGAISINYTTYRAGWRKKEVMFVSGEFGLKSYDVSNPDKPVFLDHLENAALALPGDDVTKRFWENEDVDVDHKRKLVFMARERSAFGRQVGGERPTGVYILDAKDPADLKLLSFAEMGTGHTTTCVNDCQYLWTAGYDGTPTTDPDLYKRSGKIFVTDIRDPRNPKTSATYVDLNRNQGKTHMTHDVQVDATGIAWVAGTGGTRGYRTSGWHFDPLTKRFREATANNPIPYAGGGVPTKDMPRAFSHNSIRPVGDRLDDGPRPSAKHPAGSLLLHTEEAFGSPTCADQGRFVISSLKGSGKGESWQATEQKPFHLETVSVWSPHDQEGTITDAGCSAHYFDIHDRVVAYSFYGQGTRFIDISDPAKPFQIAYYRPEAAVSFSPYWYKGRAYIADIARGVEIVKLTKGADEAREAGQEVVLKTSKPVDGAVLTTTNRSGRLPLAPDPDYGWACPMVLRRGGQGCTEGAASCC</sequence>
<dbReference type="RefSeq" id="WP_185009207.1">
    <property type="nucleotide sequence ID" value="NZ_BAAAUI010000067.1"/>
</dbReference>
<dbReference type="AlphaFoldDB" id="A0A7W7CJ33"/>
<evidence type="ECO:0000313" key="3">
    <source>
        <dbReference type="EMBL" id="MBB4682138.1"/>
    </source>
</evidence>
<evidence type="ECO:0000313" key="4">
    <source>
        <dbReference type="Proteomes" id="UP000533598"/>
    </source>
</evidence>
<dbReference type="EMBL" id="JACHMH010000001">
    <property type="protein sequence ID" value="MBB4682138.1"/>
    <property type="molecule type" value="Genomic_DNA"/>
</dbReference>
<organism evidence="3 4">
    <name type="scientific">Crossiella cryophila</name>
    <dbReference type="NCBI Taxonomy" id="43355"/>
    <lineage>
        <taxon>Bacteria</taxon>
        <taxon>Bacillati</taxon>
        <taxon>Actinomycetota</taxon>
        <taxon>Actinomycetes</taxon>
        <taxon>Pseudonocardiales</taxon>
        <taxon>Pseudonocardiaceae</taxon>
        <taxon>Crossiella</taxon>
    </lineage>
</organism>
<accession>A0A7W7CJ33</accession>
<evidence type="ECO:0000256" key="1">
    <source>
        <dbReference type="SAM" id="MobiDB-lite"/>
    </source>
</evidence>
<gene>
    <name evidence="3" type="ORF">HNR67_008256</name>
</gene>
<proteinExistence type="predicted"/>
<comment type="caution">
    <text evidence="3">The sequence shown here is derived from an EMBL/GenBank/DDBJ whole genome shotgun (WGS) entry which is preliminary data.</text>
</comment>
<dbReference type="Proteomes" id="UP000533598">
    <property type="component" value="Unassembled WGS sequence"/>
</dbReference>
<keyword evidence="2" id="KW-0732">Signal</keyword>
<name>A0A7W7CJ33_9PSEU</name>